<keyword evidence="7" id="KW-0805">Transcription regulation</keyword>
<dbReference type="PANTHER" id="PTHR24394">
    <property type="entry name" value="ZINC FINGER PROTEIN"/>
    <property type="match status" value="1"/>
</dbReference>
<evidence type="ECO:0000256" key="3">
    <source>
        <dbReference type="ARBA" id="ARBA00022723"/>
    </source>
</evidence>
<evidence type="ECO:0000313" key="13">
    <source>
        <dbReference type="EMBL" id="RZF43794.1"/>
    </source>
</evidence>
<dbReference type="EMBL" id="QKKF02012197">
    <property type="protein sequence ID" value="RZF43794.1"/>
    <property type="molecule type" value="Genomic_DNA"/>
</dbReference>
<dbReference type="GO" id="GO:0009653">
    <property type="term" value="P:anatomical structure morphogenesis"/>
    <property type="evidence" value="ECO:0007669"/>
    <property type="project" value="UniProtKB-ARBA"/>
</dbReference>
<dbReference type="InParanoid" id="A0A482XD46"/>
<feature type="domain" description="C2H2-type" evidence="12">
    <location>
        <begin position="465"/>
        <end position="492"/>
    </location>
</feature>
<evidence type="ECO:0000256" key="4">
    <source>
        <dbReference type="ARBA" id="ARBA00022737"/>
    </source>
</evidence>
<keyword evidence="4" id="KW-0677">Repeat</keyword>
<feature type="domain" description="C2H2-type" evidence="12">
    <location>
        <begin position="523"/>
        <end position="550"/>
    </location>
</feature>
<dbReference type="GO" id="GO:0030154">
    <property type="term" value="P:cell differentiation"/>
    <property type="evidence" value="ECO:0007669"/>
    <property type="project" value="UniProtKB-ARBA"/>
</dbReference>
<feature type="compositionally biased region" description="Low complexity" evidence="11">
    <location>
        <begin position="320"/>
        <end position="332"/>
    </location>
</feature>
<dbReference type="InterPro" id="IPR036236">
    <property type="entry name" value="Znf_C2H2_sf"/>
</dbReference>
<protein>
    <recommendedName>
        <fullName evidence="12">C2H2-type domain-containing protein</fullName>
    </recommendedName>
</protein>
<keyword evidence="5 10" id="KW-0863">Zinc-finger</keyword>
<dbReference type="SMART" id="SM00355">
    <property type="entry name" value="ZnF_C2H2"/>
    <property type="match status" value="5"/>
</dbReference>
<dbReference type="SMR" id="A0A482XD46"/>
<organism evidence="13 14">
    <name type="scientific">Laodelphax striatellus</name>
    <name type="common">Small brown planthopper</name>
    <name type="synonym">Delphax striatella</name>
    <dbReference type="NCBI Taxonomy" id="195883"/>
    <lineage>
        <taxon>Eukaryota</taxon>
        <taxon>Metazoa</taxon>
        <taxon>Ecdysozoa</taxon>
        <taxon>Arthropoda</taxon>
        <taxon>Hexapoda</taxon>
        <taxon>Insecta</taxon>
        <taxon>Pterygota</taxon>
        <taxon>Neoptera</taxon>
        <taxon>Paraneoptera</taxon>
        <taxon>Hemiptera</taxon>
        <taxon>Auchenorrhyncha</taxon>
        <taxon>Fulgoroidea</taxon>
        <taxon>Delphacidae</taxon>
        <taxon>Criomorphinae</taxon>
        <taxon>Laodelphax</taxon>
    </lineage>
</organism>
<feature type="region of interest" description="Disordered" evidence="11">
    <location>
        <begin position="316"/>
        <end position="338"/>
    </location>
</feature>
<evidence type="ECO:0000256" key="6">
    <source>
        <dbReference type="ARBA" id="ARBA00022833"/>
    </source>
</evidence>
<keyword evidence="9" id="KW-0539">Nucleus</keyword>
<feature type="domain" description="C2H2-type" evidence="12">
    <location>
        <begin position="493"/>
        <end position="522"/>
    </location>
</feature>
<keyword evidence="3" id="KW-0479">Metal-binding</keyword>
<proteinExistence type="inferred from homology"/>
<evidence type="ECO:0000256" key="1">
    <source>
        <dbReference type="ARBA" id="ARBA00004123"/>
    </source>
</evidence>
<comment type="caution">
    <text evidence="13">The sequence shown here is derived from an EMBL/GenBank/DDBJ whole genome shotgun (WGS) entry which is preliminary data.</text>
</comment>
<dbReference type="Gene3D" id="3.30.160.60">
    <property type="entry name" value="Classic Zinc Finger"/>
    <property type="match status" value="4"/>
</dbReference>
<keyword evidence="8" id="KW-0804">Transcription</keyword>
<evidence type="ECO:0000256" key="10">
    <source>
        <dbReference type="PROSITE-ProRule" id="PRU00042"/>
    </source>
</evidence>
<dbReference type="PROSITE" id="PS00028">
    <property type="entry name" value="ZINC_FINGER_C2H2_1"/>
    <property type="match status" value="5"/>
</dbReference>
<feature type="compositionally biased region" description="Gly residues" evidence="11">
    <location>
        <begin position="640"/>
        <end position="651"/>
    </location>
</feature>
<evidence type="ECO:0000256" key="5">
    <source>
        <dbReference type="ARBA" id="ARBA00022771"/>
    </source>
</evidence>
<sequence length="798" mass="86534">MLNVLYEKVILQGQNCEKLKKRVSSSERRARWGAETAEGDRKEPNRLRRVDSAAASTDAPLLLTALASHLLLYRRARKVGWLATYGGGGGGDVGEVWAARREDPAAAAAAAAGMYPWYRESVQQFSTSSPMPATIKTENGYNDCMLSALDYAAQSKKAALVWGEGGGQHGVAGGSGGHTKSGGAGAGGQGGQGLVHWMSVMAEHMNTVSGTAPHHHDAAAVHYMWNGGVDQCGAHGKDVEYSWTRQSMAKQEYESKMNSVDQQNSQGLHKEEGSDRWFGRHFWKGPWKPSYSTGGVEDGRMEGVVPGGGGIGAVYGGGRSHSSSSSSASPPHGQAMLVVPHPLSSTKDQHHVVTQNGSGRKYQCKMCPLMPGAGFLTREPSVKQPPNDQGRGRKSSLNRTRDGLGWTGVDHGNPEIFGSKSELQMHSQLHMREVKPYKCTQCSKTFANSSYLSQHTRIHLGIKPYRCEICQRKFTQLSHLQQHIRTHTGDKPYKCRHPNCNKAFSQLSNLQSHSRCHQTDKPYKCNSCYKCFSDEPSLLEHIPKHKESKHLKTHICQYCGKSYTQETYLSKHMQKHAERTDKRPPIIGIPRVTLDNPHYWPKVSPDTANNLVDAFSQHEALQQGNGVLGGGGEHLHRGDMNGGGGGGGGNGGDDHSGRPPAPPPTPGAVSPGNYHDSVIGKNNTSSASAFTPIQSMGIPSHHHNHHLNHHQISDPRSAYLPYNALAFGGTKVVTSAGQIQGLTGSVQTSVAMEMPKTVSGNSFPNLISLNQIRNYAHQPTASLMSTEHLIEGLKNKSQ</sequence>
<accession>A0A482XD46</accession>
<dbReference type="FunFam" id="3.30.160.60:FF:001172">
    <property type="entry name" value="Zinc finger protein rotund"/>
    <property type="match status" value="1"/>
</dbReference>
<evidence type="ECO:0000259" key="12">
    <source>
        <dbReference type="PROSITE" id="PS50157"/>
    </source>
</evidence>
<gene>
    <name evidence="13" type="ORF">LSTR_LSTR006335</name>
</gene>
<dbReference type="GO" id="GO:0048731">
    <property type="term" value="P:system development"/>
    <property type="evidence" value="ECO:0007669"/>
    <property type="project" value="UniProtKB-ARBA"/>
</dbReference>
<dbReference type="SUPFAM" id="SSF57667">
    <property type="entry name" value="beta-beta-alpha zinc fingers"/>
    <property type="match status" value="3"/>
</dbReference>
<dbReference type="FunFam" id="3.30.160.60:FF:000648">
    <property type="entry name" value="Zinc finger protein rotund"/>
    <property type="match status" value="1"/>
</dbReference>
<keyword evidence="6" id="KW-0862">Zinc</keyword>
<feature type="domain" description="C2H2-type" evidence="12">
    <location>
        <begin position="554"/>
        <end position="581"/>
    </location>
</feature>
<evidence type="ECO:0000256" key="7">
    <source>
        <dbReference type="ARBA" id="ARBA00023015"/>
    </source>
</evidence>
<evidence type="ECO:0000256" key="2">
    <source>
        <dbReference type="ARBA" id="ARBA00006991"/>
    </source>
</evidence>
<evidence type="ECO:0000256" key="11">
    <source>
        <dbReference type="SAM" id="MobiDB-lite"/>
    </source>
</evidence>
<feature type="domain" description="C2H2-type" evidence="12">
    <location>
        <begin position="437"/>
        <end position="464"/>
    </location>
</feature>
<dbReference type="FunFam" id="3.30.160.60:FF:001678">
    <property type="entry name" value="Zinc finger protein rotund"/>
    <property type="match status" value="1"/>
</dbReference>
<name>A0A482XD46_LAOST</name>
<feature type="compositionally biased region" description="Polar residues" evidence="11">
    <location>
        <begin position="680"/>
        <end position="694"/>
    </location>
</feature>
<evidence type="ECO:0000256" key="8">
    <source>
        <dbReference type="ARBA" id="ARBA00023163"/>
    </source>
</evidence>
<reference evidence="13 14" key="1">
    <citation type="journal article" date="2017" name="Gigascience">
        <title>Genome sequence of the small brown planthopper, Laodelphax striatellus.</title>
        <authorList>
            <person name="Zhu J."/>
            <person name="Jiang F."/>
            <person name="Wang X."/>
            <person name="Yang P."/>
            <person name="Bao Y."/>
            <person name="Zhao W."/>
            <person name="Wang W."/>
            <person name="Lu H."/>
            <person name="Wang Q."/>
            <person name="Cui N."/>
            <person name="Li J."/>
            <person name="Chen X."/>
            <person name="Luo L."/>
            <person name="Yu J."/>
            <person name="Kang L."/>
            <person name="Cui F."/>
        </authorList>
    </citation>
    <scope>NUCLEOTIDE SEQUENCE [LARGE SCALE GENOMIC DNA]</scope>
    <source>
        <strain evidence="13">Lst14</strain>
    </source>
</reference>
<comment type="subcellular location">
    <subcellularLocation>
        <location evidence="1">Nucleus</location>
    </subcellularLocation>
</comment>
<dbReference type="STRING" id="195883.A0A482XD46"/>
<evidence type="ECO:0000313" key="14">
    <source>
        <dbReference type="Proteomes" id="UP000291343"/>
    </source>
</evidence>
<dbReference type="FunCoup" id="A0A482XD46">
    <property type="interactions" value="65"/>
</dbReference>
<feature type="region of interest" description="Disordered" evidence="11">
    <location>
        <begin position="623"/>
        <end position="712"/>
    </location>
</feature>
<dbReference type="FunFam" id="3.30.160.60:FF:000158">
    <property type="entry name" value="Zinc finger protein 362"/>
    <property type="match status" value="1"/>
</dbReference>
<dbReference type="Proteomes" id="UP000291343">
    <property type="component" value="Unassembled WGS sequence"/>
</dbReference>
<dbReference type="OrthoDB" id="6077919at2759"/>
<dbReference type="GO" id="GO:0005634">
    <property type="term" value="C:nucleus"/>
    <property type="evidence" value="ECO:0007669"/>
    <property type="project" value="UniProtKB-SubCell"/>
</dbReference>
<dbReference type="PROSITE" id="PS50157">
    <property type="entry name" value="ZINC_FINGER_C2H2_2"/>
    <property type="match status" value="5"/>
</dbReference>
<keyword evidence="14" id="KW-1185">Reference proteome</keyword>
<dbReference type="Pfam" id="PF00096">
    <property type="entry name" value="zf-C2H2"/>
    <property type="match status" value="3"/>
</dbReference>
<dbReference type="PANTHER" id="PTHR24394:SF48">
    <property type="entry name" value="ZINC FINGER PROTEIN 771"/>
    <property type="match status" value="1"/>
</dbReference>
<dbReference type="GO" id="GO:0000981">
    <property type="term" value="F:DNA-binding transcription factor activity, RNA polymerase II-specific"/>
    <property type="evidence" value="ECO:0007669"/>
    <property type="project" value="TreeGrafter"/>
</dbReference>
<comment type="similarity">
    <text evidence="2">Belongs to the krueppel C2H2-type zinc-finger protein family.</text>
</comment>
<evidence type="ECO:0000256" key="9">
    <source>
        <dbReference type="ARBA" id="ARBA00023242"/>
    </source>
</evidence>
<feature type="compositionally biased region" description="Basic residues" evidence="11">
    <location>
        <begin position="700"/>
        <end position="709"/>
    </location>
</feature>
<dbReference type="GO" id="GO:0008270">
    <property type="term" value="F:zinc ion binding"/>
    <property type="evidence" value="ECO:0007669"/>
    <property type="project" value="UniProtKB-KW"/>
</dbReference>
<feature type="region of interest" description="Disordered" evidence="11">
    <location>
        <begin position="375"/>
        <end position="409"/>
    </location>
</feature>
<dbReference type="InterPro" id="IPR013087">
    <property type="entry name" value="Znf_C2H2_type"/>
</dbReference>
<dbReference type="AlphaFoldDB" id="A0A482XD46"/>